<evidence type="ECO:0000313" key="2">
    <source>
        <dbReference type="Proteomes" id="UP000565579"/>
    </source>
</evidence>
<keyword evidence="2" id="KW-1185">Reference proteome</keyword>
<sequence>MTFTGWRKILNFARIQSRTVTVHLTSGAVFSGIVASLEMDLVKIDEHHPETGKVQEHNFGIDAVIAITFAPGGLMSEDPQFGSPEERERQFTERMREIGRQMDESASWDSNLSSALGSALPLVYQRDIATARAILARLNPDQLRAVSAAASTLAGLADEELSAR</sequence>
<dbReference type="RefSeq" id="WP_185107785.1">
    <property type="nucleotide sequence ID" value="NZ_BAAAXY010000253.1"/>
</dbReference>
<proteinExistence type="predicted"/>
<organism evidence="1 2">
    <name type="scientific">Nonomuraea rubra</name>
    <dbReference type="NCBI Taxonomy" id="46180"/>
    <lineage>
        <taxon>Bacteria</taxon>
        <taxon>Bacillati</taxon>
        <taxon>Actinomycetota</taxon>
        <taxon>Actinomycetes</taxon>
        <taxon>Streptosporangiales</taxon>
        <taxon>Streptosporangiaceae</taxon>
        <taxon>Nonomuraea</taxon>
    </lineage>
</organism>
<gene>
    <name evidence="1" type="ORF">HD593_008331</name>
</gene>
<accession>A0A7X0P1Y1</accession>
<dbReference type="Proteomes" id="UP000565579">
    <property type="component" value="Unassembled WGS sequence"/>
</dbReference>
<dbReference type="EMBL" id="JACHMI010000001">
    <property type="protein sequence ID" value="MBB6553536.1"/>
    <property type="molecule type" value="Genomic_DNA"/>
</dbReference>
<reference evidence="1 2" key="1">
    <citation type="submission" date="2020-08" db="EMBL/GenBank/DDBJ databases">
        <title>Sequencing the genomes of 1000 actinobacteria strains.</title>
        <authorList>
            <person name="Klenk H.-P."/>
        </authorList>
    </citation>
    <scope>NUCLEOTIDE SEQUENCE [LARGE SCALE GENOMIC DNA]</scope>
    <source>
        <strain evidence="1 2">DSM 43768</strain>
    </source>
</reference>
<protein>
    <submittedName>
        <fullName evidence="1">Uncharacterized protein</fullName>
    </submittedName>
</protein>
<evidence type="ECO:0000313" key="1">
    <source>
        <dbReference type="EMBL" id="MBB6553536.1"/>
    </source>
</evidence>
<name>A0A7X0P1Y1_9ACTN</name>
<dbReference type="AlphaFoldDB" id="A0A7X0P1Y1"/>
<comment type="caution">
    <text evidence="1">The sequence shown here is derived from an EMBL/GenBank/DDBJ whole genome shotgun (WGS) entry which is preliminary data.</text>
</comment>